<feature type="domain" description="Xylose isomerase-like TIM barrel" evidence="9">
    <location>
        <begin position="110"/>
        <end position="322"/>
    </location>
</feature>
<name>A0A411YF92_9ACTN</name>
<dbReference type="SUPFAM" id="SSF51658">
    <property type="entry name" value="Xylose isomerase-like"/>
    <property type="match status" value="1"/>
</dbReference>
<comment type="cofactor">
    <cofactor evidence="1">
        <name>Zn(2+)</name>
        <dbReference type="ChEBI" id="CHEBI:29105"/>
    </cofactor>
</comment>
<dbReference type="PROSITE" id="PS51432">
    <property type="entry name" value="AP_NUCLEASE_F2_4"/>
    <property type="match status" value="1"/>
</dbReference>
<evidence type="ECO:0000313" key="11">
    <source>
        <dbReference type="Proteomes" id="UP000291469"/>
    </source>
</evidence>
<dbReference type="OrthoDB" id="9805666at2"/>
<dbReference type="PROSITE" id="PS00731">
    <property type="entry name" value="AP_NUCLEASE_F2_3"/>
    <property type="match status" value="1"/>
</dbReference>
<dbReference type="PROSITE" id="PS00730">
    <property type="entry name" value="AP_NUCLEASE_F2_2"/>
    <property type="match status" value="1"/>
</dbReference>
<dbReference type="Proteomes" id="UP000291469">
    <property type="component" value="Chromosome"/>
</dbReference>
<dbReference type="InterPro" id="IPR036237">
    <property type="entry name" value="Xyl_isomerase-like_sf"/>
</dbReference>
<dbReference type="GO" id="GO:0003677">
    <property type="term" value="F:DNA binding"/>
    <property type="evidence" value="ECO:0007669"/>
    <property type="project" value="InterPro"/>
</dbReference>
<dbReference type="GO" id="GO:0003906">
    <property type="term" value="F:DNA-(apurinic or apyrimidinic site) endonuclease activity"/>
    <property type="evidence" value="ECO:0007669"/>
    <property type="project" value="TreeGrafter"/>
</dbReference>
<dbReference type="AlphaFoldDB" id="A0A411YF92"/>
<comment type="similarity">
    <text evidence="2">Belongs to the AP endonuclease 2 family.</text>
</comment>
<evidence type="ECO:0000256" key="2">
    <source>
        <dbReference type="ARBA" id="ARBA00005340"/>
    </source>
</evidence>
<organism evidence="10 11">
    <name type="scientific">Egibacter rhizosphaerae</name>
    <dbReference type="NCBI Taxonomy" id="1670831"/>
    <lineage>
        <taxon>Bacteria</taxon>
        <taxon>Bacillati</taxon>
        <taxon>Actinomycetota</taxon>
        <taxon>Nitriliruptoria</taxon>
        <taxon>Egibacterales</taxon>
        <taxon>Egibacteraceae</taxon>
        <taxon>Egibacter</taxon>
    </lineage>
</organism>
<evidence type="ECO:0000256" key="5">
    <source>
        <dbReference type="ARBA" id="ARBA00022801"/>
    </source>
</evidence>
<keyword evidence="7" id="KW-0234">DNA repair</keyword>
<protein>
    <recommendedName>
        <fullName evidence="9">Xylose isomerase-like TIM barrel domain-containing protein</fullName>
    </recommendedName>
</protein>
<dbReference type="InterPro" id="IPR013022">
    <property type="entry name" value="Xyl_isomerase-like_TIM-brl"/>
</dbReference>
<evidence type="ECO:0000256" key="4">
    <source>
        <dbReference type="ARBA" id="ARBA00022763"/>
    </source>
</evidence>
<dbReference type="InterPro" id="IPR001719">
    <property type="entry name" value="AP_endonuc_2"/>
</dbReference>
<dbReference type="KEGG" id="erz:ER308_10310"/>
<dbReference type="Pfam" id="PF01261">
    <property type="entry name" value="AP_endonuc_2"/>
    <property type="match status" value="1"/>
</dbReference>
<dbReference type="GO" id="GO:0006284">
    <property type="term" value="P:base-excision repair"/>
    <property type="evidence" value="ECO:0007669"/>
    <property type="project" value="TreeGrafter"/>
</dbReference>
<accession>A0A411YF92</accession>
<proteinExistence type="inferred from homology"/>
<sequence>MVAAHGSSFVHGPPRRDGGTGPHAAARPRHDSERIGPKGSRLPRIVRERGRLRLPRSAPEGRDGTMTPTSPPRRVGAHVPAASAARQVRLQDADVAQVFLASPRAWRPPADDAHPHLRDLPVPVVAHASYLCNPASGDPEVRRKTREVVVASLRTADALALDGVVVHGGHVTAGAADEVGSRGWTELLRAVADVRTRTPLLIENTGNGDRAMARTLEQLAHLWGLVDASDVPVGFCLDTCHTFAGDPAFIHDPESWLRGLLDIVGTVQLVHVNGSAAPAGSRQDRHANLAAPANLLPDELIAVQLAAADGAPAVVETPGDARARADDIAYVRDLEARFGLADPRGVHSGTAHDRVTRE</sequence>
<keyword evidence="3" id="KW-0479">Metal-binding</keyword>
<reference evidence="10 11" key="1">
    <citation type="submission" date="2019-01" db="EMBL/GenBank/DDBJ databases">
        <title>Egibacter rhizosphaerae EGI 80759T.</title>
        <authorList>
            <person name="Chen D.-D."/>
            <person name="Tian Y."/>
            <person name="Jiao J.-Y."/>
            <person name="Zhang X.-T."/>
            <person name="Zhang Y.-G."/>
            <person name="Zhang Y."/>
            <person name="Xiao M."/>
            <person name="Shu W.-S."/>
            <person name="Li W.-J."/>
        </authorList>
    </citation>
    <scope>NUCLEOTIDE SEQUENCE [LARGE SCALE GENOMIC DNA]</scope>
    <source>
        <strain evidence="10 11">EGI 80759</strain>
    </source>
</reference>
<keyword evidence="6" id="KW-0862">Zinc</keyword>
<evidence type="ECO:0000256" key="6">
    <source>
        <dbReference type="ARBA" id="ARBA00022833"/>
    </source>
</evidence>
<dbReference type="EMBL" id="CP036402">
    <property type="protein sequence ID" value="QBI19913.1"/>
    <property type="molecule type" value="Genomic_DNA"/>
</dbReference>
<keyword evidence="4" id="KW-0227">DNA damage</keyword>
<evidence type="ECO:0000256" key="8">
    <source>
        <dbReference type="SAM" id="MobiDB-lite"/>
    </source>
</evidence>
<evidence type="ECO:0000256" key="1">
    <source>
        <dbReference type="ARBA" id="ARBA00001947"/>
    </source>
</evidence>
<dbReference type="GO" id="GO:0008270">
    <property type="term" value="F:zinc ion binding"/>
    <property type="evidence" value="ECO:0007669"/>
    <property type="project" value="InterPro"/>
</dbReference>
<dbReference type="PANTHER" id="PTHR21445:SF0">
    <property type="entry name" value="APURINIC-APYRIMIDINIC ENDONUCLEASE"/>
    <property type="match status" value="1"/>
</dbReference>
<gene>
    <name evidence="10" type="ORF">ER308_10310</name>
</gene>
<evidence type="ECO:0000259" key="9">
    <source>
        <dbReference type="Pfam" id="PF01261"/>
    </source>
</evidence>
<dbReference type="Gene3D" id="3.20.20.150">
    <property type="entry name" value="Divalent-metal-dependent TIM barrel enzymes"/>
    <property type="match status" value="1"/>
</dbReference>
<evidence type="ECO:0000313" key="10">
    <source>
        <dbReference type="EMBL" id="QBI19913.1"/>
    </source>
</evidence>
<keyword evidence="5" id="KW-0378">Hydrolase</keyword>
<dbReference type="PANTHER" id="PTHR21445">
    <property type="entry name" value="ENDONUCLEASE IV ENDODEOXYRIBONUCLEASE IV"/>
    <property type="match status" value="1"/>
</dbReference>
<keyword evidence="11" id="KW-1185">Reference proteome</keyword>
<dbReference type="SMART" id="SM00518">
    <property type="entry name" value="AP2Ec"/>
    <property type="match status" value="1"/>
</dbReference>
<dbReference type="InterPro" id="IPR018246">
    <property type="entry name" value="AP_endonuc_F2_Zn_BS"/>
</dbReference>
<dbReference type="GO" id="GO:0008081">
    <property type="term" value="F:phosphoric diester hydrolase activity"/>
    <property type="evidence" value="ECO:0007669"/>
    <property type="project" value="TreeGrafter"/>
</dbReference>
<evidence type="ECO:0000256" key="7">
    <source>
        <dbReference type="ARBA" id="ARBA00023204"/>
    </source>
</evidence>
<evidence type="ECO:0000256" key="3">
    <source>
        <dbReference type="ARBA" id="ARBA00022723"/>
    </source>
</evidence>
<feature type="region of interest" description="Disordered" evidence="8">
    <location>
        <begin position="1"/>
        <end position="80"/>
    </location>
</feature>